<sequence>MDGIFLQQMINGLTLGSVYGLIAIGYTMVYGIIGMINFAHGEVYMISAYLSAVGLALLAFFGLQSFPLLILGTLVFTIFVTGVYGWVIERIAYKPLRNSTRLAPLISAIGMSLILQNYVQLAQGPRQQGVPTLLDGAFKFHIGEGFVQLTYTKVFILIAAFVGMAVLTYVIQYTKLGRMCRATQQDRKMASILGINTDRVISYVFIIGAAMAALAGVLITMNYGTFDFYAGFIIGIKAFTAAVLGGIGSLPGAMLGGLILGVAEAQFSGMVNTDFKDVFAFGLLVTILIFRPQGLLGRPQVSKV</sequence>
<keyword evidence="5 10" id="KW-0812">Transmembrane</keyword>
<protein>
    <submittedName>
        <fullName evidence="12">Branched-chain amino acid ABC transporter permease LivH</fullName>
    </submittedName>
    <submittedName>
        <fullName evidence="11">Branched-chain amino acid transport system permease protein</fullName>
    </submittedName>
</protein>
<dbReference type="GO" id="GO:0015808">
    <property type="term" value="P:L-alanine transport"/>
    <property type="evidence" value="ECO:0007669"/>
    <property type="project" value="TreeGrafter"/>
</dbReference>
<dbReference type="GO" id="GO:1903806">
    <property type="term" value="P:L-isoleucine import across plasma membrane"/>
    <property type="evidence" value="ECO:0007669"/>
    <property type="project" value="TreeGrafter"/>
</dbReference>
<feature type="transmembrane region" description="Helical" evidence="10">
    <location>
        <begin position="200"/>
        <end position="219"/>
    </location>
</feature>
<dbReference type="GO" id="GO:0005886">
    <property type="term" value="C:plasma membrane"/>
    <property type="evidence" value="ECO:0007669"/>
    <property type="project" value="UniProtKB-SubCell"/>
</dbReference>
<dbReference type="Proteomes" id="UP000566995">
    <property type="component" value="Unassembled WGS sequence"/>
</dbReference>
<dbReference type="InterPro" id="IPR001851">
    <property type="entry name" value="ABC_transp_permease"/>
</dbReference>
<keyword evidence="7 10" id="KW-1133">Transmembrane helix</keyword>
<dbReference type="GO" id="GO:0015188">
    <property type="term" value="F:L-isoleucine transmembrane transporter activity"/>
    <property type="evidence" value="ECO:0007669"/>
    <property type="project" value="TreeGrafter"/>
</dbReference>
<dbReference type="AlphaFoldDB" id="A0A5R9AAF9"/>
<reference evidence="12" key="3">
    <citation type="submission" date="2019-09" db="EMBL/GenBank/DDBJ databases">
        <title>AzeR, a transcriptional regulator that responds to azelaic acid in Pseudomonas nitroreducens.</title>
        <authorList>
            <person name="Bez C."/>
            <person name="Javvadi S.G."/>
            <person name="Bertani I."/>
            <person name="Devescovi G."/>
            <person name="Studholme D.J."/>
            <person name="Geller A."/>
            <person name="Levy A."/>
            <person name="Venturi V."/>
        </authorList>
    </citation>
    <scope>NUCLEOTIDE SEQUENCE</scope>
    <source>
        <strain evidence="12">DSM 9128</strain>
    </source>
</reference>
<keyword evidence="6" id="KW-0029">Amino-acid transport</keyword>
<name>A0A5R9AAF9_PSENT</name>
<evidence type="ECO:0000256" key="4">
    <source>
        <dbReference type="ARBA" id="ARBA00022519"/>
    </source>
</evidence>
<dbReference type="Pfam" id="PF02653">
    <property type="entry name" value="BPD_transp_2"/>
    <property type="match status" value="1"/>
</dbReference>
<evidence type="ECO:0000256" key="8">
    <source>
        <dbReference type="ARBA" id="ARBA00023136"/>
    </source>
</evidence>
<evidence type="ECO:0000313" key="11">
    <source>
        <dbReference type="EMBL" id="MBB4866622.1"/>
    </source>
</evidence>
<evidence type="ECO:0000313" key="12">
    <source>
        <dbReference type="EMBL" id="TLP75005.1"/>
    </source>
</evidence>
<organism evidence="12 13">
    <name type="scientific">Pseudomonas nitroreducens</name>
    <dbReference type="NCBI Taxonomy" id="46680"/>
    <lineage>
        <taxon>Bacteria</taxon>
        <taxon>Pseudomonadati</taxon>
        <taxon>Pseudomonadota</taxon>
        <taxon>Gammaproteobacteria</taxon>
        <taxon>Pseudomonadales</taxon>
        <taxon>Pseudomonadaceae</taxon>
        <taxon>Pseudomonas</taxon>
    </lineage>
</organism>
<feature type="transmembrane region" description="Helical" evidence="10">
    <location>
        <begin position="239"/>
        <end position="263"/>
    </location>
</feature>
<dbReference type="GO" id="GO:0005304">
    <property type="term" value="F:L-valine transmembrane transporter activity"/>
    <property type="evidence" value="ECO:0007669"/>
    <property type="project" value="TreeGrafter"/>
</dbReference>
<evidence type="ECO:0000256" key="2">
    <source>
        <dbReference type="ARBA" id="ARBA00022448"/>
    </source>
</evidence>
<feature type="transmembrane region" description="Helical" evidence="10">
    <location>
        <begin position="154"/>
        <end position="171"/>
    </location>
</feature>
<evidence type="ECO:0000256" key="6">
    <source>
        <dbReference type="ARBA" id="ARBA00022970"/>
    </source>
</evidence>
<dbReference type="PANTHER" id="PTHR11795:SF371">
    <property type="entry name" value="HIGH-AFFINITY BRANCHED-CHAIN AMINO ACID TRANSPORT SYSTEM PERMEASE PROTEIN LIVH"/>
    <property type="match status" value="1"/>
</dbReference>
<feature type="transmembrane region" description="Helical" evidence="10">
    <location>
        <begin position="12"/>
        <end position="36"/>
    </location>
</feature>
<comment type="subcellular location">
    <subcellularLocation>
        <location evidence="1">Cell inner membrane</location>
        <topology evidence="1">Multi-pass membrane protein</topology>
    </subcellularLocation>
</comment>
<reference evidence="13" key="2">
    <citation type="submission" date="2019-06" db="EMBL/GenBank/DDBJ databases">
        <title>AzeR, a transcriptional regulator that responds to azelaic acid in Pseudomonas nitroreducens.</title>
        <authorList>
            <person name="Bez C."/>
            <person name="Javvadi S.G."/>
            <person name="Bertani I."/>
            <person name="Devescovi G."/>
            <person name="Studholme D.J."/>
            <person name="Geller A."/>
            <person name="Levy A."/>
            <person name="Venturi V."/>
        </authorList>
    </citation>
    <scope>NUCLEOTIDE SEQUENCE [LARGE SCALE GENOMIC DNA]</scope>
    <source>
        <strain evidence="13">DSM 9128</strain>
    </source>
</reference>
<feature type="transmembrane region" description="Helical" evidence="10">
    <location>
        <begin position="69"/>
        <end position="88"/>
    </location>
</feature>
<dbReference type="GO" id="GO:0042941">
    <property type="term" value="P:D-alanine transmembrane transport"/>
    <property type="evidence" value="ECO:0007669"/>
    <property type="project" value="TreeGrafter"/>
</dbReference>
<evidence type="ECO:0000313" key="14">
    <source>
        <dbReference type="Proteomes" id="UP000566995"/>
    </source>
</evidence>
<keyword evidence="2" id="KW-0813">Transport</keyword>
<keyword evidence="8 10" id="KW-0472">Membrane</keyword>
<dbReference type="GO" id="GO:0015192">
    <property type="term" value="F:L-phenylalanine transmembrane transporter activity"/>
    <property type="evidence" value="ECO:0007669"/>
    <property type="project" value="TreeGrafter"/>
</dbReference>
<evidence type="ECO:0000313" key="13">
    <source>
        <dbReference type="Proteomes" id="UP000307510"/>
    </source>
</evidence>
<accession>A0A5R9AAF9</accession>
<dbReference type="InterPro" id="IPR052157">
    <property type="entry name" value="BCAA_transport_permease"/>
</dbReference>
<evidence type="ECO:0000256" key="5">
    <source>
        <dbReference type="ARBA" id="ARBA00022692"/>
    </source>
</evidence>
<dbReference type="EMBL" id="VASG01000003">
    <property type="protein sequence ID" value="TLP75005.1"/>
    <property type="molecule type" value="Genomic_DNA"/>
</dbReference>
<dbReference type="CDD" id="cd06582">
    <property type="entry name" value="TM_PBP1_LivH_like"/>
    <property type="match status" value="1"/>
</dbReference>
<evidence type="ECO:0000256" key="9">
    <source>
        <dbReference type="ARBA" id="ARBA00037998"/>
    </source>
</evidence>
<dbReference type="GO" id="GO:0015190">
    <property type="term" value="F:L-leucine transmembrane transporter activity"/>
    <property type="evidence" value="ECO:0007669"/>
    <property type="project" value="TreeGrafter"/>
</dbReference>
<dbReference type="RefSeq" id="WP_081515564.1">
    <property type="nucleotide sequence ID" value="NZ_JACHLI010000029.1"/>
</dbReference>
<proteinExistence type="inferred from homology"/>
<gene>
    <name evidence="12" type="ORF">FEA48_12435</name>
    <name evidence="11" type="ORF">HNP46_005527</name>
</gene>
<evidence type="ECO:0000256" key="7">
    <source>
        <dbReference type="ARBA" id="ARBA00022989"/>
    </source>
</evidence>
<dbReference type="Proteomes" id="UP000307510">
    <property type="component" value="Unassembled WGS sequence"/>
</dbReference>
<comment type="similarity">
    <text evidence="9">Belongs to the binding-protein-dependent transport system permease family. LivHM subfamily.</text>
</comment>
<accession>A0A7W7KPL1</accession>
<evidence type="ECO:0000256" key="10">
    <source>
        <dbReference type="SAM" id="Phobius"/>
    </source>
</evidence>
<dbReference type="PANTHER" id="PTHR11795">
    <property type="entry name" value="BRANCHED-CHAIN AMINO ACID TRANSPORT SYSTEM PERMEASE PROTEIN LIVH"/>
    <property type="match status" value="1"/>
</dbReference>
<comment type="caution">
    <text evidence="12">The sequence shown here is derived from an EMBL/GenBank/DDBJ whole genome shotgun (WGS) entry which is preliminary data.</text>
</comment>
<keyword evidence="4" id="KW-0997">Cell inner membrane</keyword>
<dbReference type="EMBL" id="JACHLI010000029">
    <property type="protein sequence ID" value="MBB4866622.1"/>
    <property type="molecule type" value="Genomic_DNA"/>
</dbReference>
<reference evidence="11 14" key="4">
    <citation type="submission" date="2020-08" db="EMBL/GenBank/DDBJ databases">
        <title>Functional genomics of gut bacteria from endangered species of beetles.</title>
        <authorList>
            <person name="Carlos-Shanley C."/>
        </authorList>
    </citation>
    <scope>NUCLEOTIDE SEQUENCE [LARGE SCALE GENOMIC DNA]</scope>
    <source>
        <strain evidence="11 14">S00179</strain>
    </source>
</reference>
<feature type="transmembrane region" description="Helical" evidence="10">
    <location>
        <begin position="43"/>
        <end position="63"/>
    </location>
</feature>
<reference evidence="12 13" key="1">
    <citation type="submission" date="2019-05" db="EMBL/GenBank/DDBJ databases">
        <authorList>
            <person name="Moore K."/>
            <person name="O'Neill P."/>
            <person name="Farbos A."/>
            <person name="Studholme D.J."/>
        </authorList>
    </citation>
    <scope>NUCLEOTIDE SEQUENCE [LARGE SCALE GENOMIC DNA]</scope>
    <source>
        <strain evidence="12 13">DSM 9128</strain>
    </source>
</reference>
<evidence type="ECO:0000256" key="3">
    <source>
        <dbReference type="ARBA" id="ARBA00022475"/>
    </source>
</evidence>
<evidence type="ECO:0000256" key="1">
    <source>
        <dbReference type="ARBA" id="ARBA00004429"/>
    </source>
</evidence>
<keyword evidence="3" id="KW-1003">Cell membrane</keyword>